<name>A0A9C7G8Q7_9BACI</name>
<evidence type="ECO:0000313" key="2">
    <source>
        <dbReference type="Proteomes" id="UP000789845"/>
    </source>
</evidence>
<organism evidence="1 2">
    <name type="scientific">Pseudoneobacillus rhizosphaerae</name>
    <dbReference type="NCBI Taxonomy" id="2880968"/>
    <lineage>
        <taxon>Bacteria</taxon>
        <taxon>Bacillati</taxon>
        <taxon>Bacillota</taxon>
        <taxon>Bacilli</taxon>
        <taxon>Bacillales</taxon>
        <taxon>Bacillaceae</taxon>
        <taxon>Pseudoneobacillus</taxon>
    </lineage>
</organism>
<accession>A0A9C7G8Q7</accession>
<proteinExistence type="predicted"/>
<protein>
    <submittedName>
        <fullName evidence="1">Uncharacterized protein</fullName>
    </submittedName>
</protein>
<sequence>MVVWDTGTENYVKLLSTDLGIFHRVTAASPISGITTDNMMKFTWDATLRDDKFYDTLFAVEVVDPKIVKVVVSNKSSNDINLSLNELKEHSTVYIEMDVINGYAAHYSYLKLSDVGVFAFRGLNSEGKVISVY</sequence>
<comment type="caution">
    <text evidence="1">The sequence shown here is derived from an EMBL/GenBank/DDBJ whole genome shotgun (WGS) entry which is preliminary data.</text>
</comment>
<keyword evidence="2" id="KW-1185">Reference proteome</keyword>
<dbReference type="EMBL" id="CAKJTG010000006">
    <property type="protein sequence ID" value="CAG9607658.1"/>
    <property type="molecule type" value="Genomic_DNA"/>
</dbReference>
<dbReference type="Proteomes" id="UP000789845">
    <property type="component" value="Unassembled WGS sequence"/>
</dbReference>
<dbReference type="RefSeq" id="WP_230495920.1">
    <property type="nucleotide sequence ID" value="NZ_CAKJTG010000006.1"/>
</dbReference>
<reference evidence="1" key="1">
    <citation type="submission" date="2021-10" db="EMBL/GenBank/DDBJ databases">
        <authorList>
            <person name="Criscuolo A."/>
        </authorList>
    </citation>
    <scope>NUCLEOTIDE SEQUENCE</scope>
    <source>
        <strain evidence="1">CIP111885</strain>
    </source>
</reference>
<gene>
    <name evidence="1" type="ORF">NEOCIP111885_01350</name>
</gene>
<dbReference type="AlphaFoldDB" id="A0A9C7G8Q7"/>
<evidence type="ECO:0000313" key="1">
    <source>
        <dbReference type="EMBL" id="CAG9607658.1"/>
    </source>
</evidence>